<sequence>MLTCYLRLLCAVYHPRNVYLLHLSTDGSEWERDGLAKLSLLAVLAFRVFGNVHIVGKSNPNTHMGSTVLAANLHAASVMLKLG</sequence>
<reference evidence="7" key="1">
    <citation type="journal article" date="2016" name="Nature">
        <title>The genome of the seagrass Zostera marina reveals angiosperm adaptation to the sea.</title>
        <authorList>
            <person name="Olsen J.L."/>
            <person name="Rouze P."/>
            <person name="Verhelst B."/>
            <person name="Lin Y.-C."/>
            <person name="Bayer T."/>
            <person name="Collen J."/>
            <person name="Dattolo E."/>
            <person name="De Paoli E."/>
            <person name="Dittami S."/>
            <person name="Maumus F."/>
            <person name="Michel G."/>
            <person name="Kersting A."/>
            <person name="Lauritano C."/>
            <person name="Lohaus R."/>
            <person name="Toepel M."/>
            <person name="Tonon T."/>
            <person name="Vanneste K."/>
            <person name="Amirebrahimi M."/>
            <person name="Brakel J."/>
            <person name="Bostroem C."/>
            <person name="Chovatia M."/>
            <person name="Grimwood J."/>
            <person name="Jenkins J.W."/>
            <person name="Jueterbock A."/>
            <person name="Mraz A."/>
            <person name="Stam W.T."/>
            <person name="Tice H."/>
            <person name="Bornberg-Bauer E."/>
            <person name="Green P.J."/>
            <person name="Pearson G.A."/>
            <person name="Procaccini G."/>
            <person name="Duarte C.M."/>
            <person name="Schmutz J."/>
            <person name="Reusch T.B.H."/>
            <person name="Van de Peer Y."/>
        </authorList>
    </citation>
    <scope>NUCLEOTIDE SEQUENCE [LARGE SCALE GENOMIC DNA]</scope>
    <source>
        <strain evidence="7">cv. Finnish</strain>
    </source>
</reference>
<proteinExistence type="predicted"/>
<keyword evidence="4" id="KW-0472">Membrane</keyword>
<gene>
    <name evidence="6" type="ORF">ZOSMA_55G00460</name>
</gene>
<keyword evidence="3" id="KW-0808">Transferase</keyword>
<evidence type="ECO:0000256" key="2">
    <source>
        <dbReference type="ARBA" id="ARBA00022676"/>
    </source>
</evidence>
<dbReference type="PANTHER" id="PTHR45719">
    <property type="entry name" value="GLYCOSYLTRANSFERASE"/>
    <property type="match status" value="1"/>
</dbReference>
<evidence type="ECO:0000256" key="4">
    <source>
        <dbReference type="ARBA" id="ARBA00023136"/>
    </source>
</evidence>
<keyword evidence="2" id="KW-0328">Glycosyltransferase</keyword>
<evidence type="ECO:0000313" key="7">
    <source>
        <dbReference type="Proteomes" id="UP000036987"/>
    </source>
</evidence>
<evidence type="ECO:0000256" key="3">
    <source>
        <dbReference type="ARBA" id="ARBA00022679"/>
    </source>
</evidence>
<dbReference type="InterPro" id="IPR003406">
    <property type="entry name" value="Glyco_trans_14"/>
</dbReference>
<dbReference type="OrthoDB" id="773653at2759"/>
<dbReference type="Proteomes" id="UP000036987">
    <property type="component" value="Unassembled WGS sequence"/>
</dbReference>
<comment type="caution">
    <text evidence="6">The sequence shown here is derived from an EMBL/GenBank/DDBJ whole genome shotgun (WGS) entry which is preliminary data.</text>
</comment>
<dbReference type="STRING" id="29655.A0A0K9NW41"/>
<dbReference type="EMBL" id="LFYR01001545">
    <property type="protein sequence ID" value="KMZ60994.1"/>
    <property type="molecule type" value="Genomic_DNA"/>
</dbReference>
<dbReference type="AlphaFoldDB" id="A0A0K9NW41"/>
<dbReference type="Pfam" id="PF02485">
    <property type="entry name" value="Branch"/>
    <property type="match status" value="1"/>
</dbReference>
<evidence type="ECO:0000313" key="6">
    <source>
        <dbReference type="EMBL" id="KMZ60994.1"/>
    </source>
</evidence>
<dbReference type="GO" id="GO:0016020">
    <property type="term" value="C:membrane"/>
    <property type="evidence" value="ECO:0007669"/>
    <property type="project" value="UniProtKB-SubCell"/>
</dbReference>
<evidence type="ECO:0000256" key="1">
    <source>
        <dbReference type="ARBA" id="ARBA00004606"/>
    </source>
</evidence>
<protein>
    <submittedName>
        <fullName evidence="6">Uncharacterized protein</fullName>
    </submittedName>
</protein>
<organism evidence="6 7">
    <name type="scientific">Zostera marina</name>
    <name type="common">Eelgrass</name>
    <dbReference type="NCBI Taxonomy" id="29655"/>
    <lineage>
        <taxon>Eukaryota</taxon>
        <taxon>Viridiplantae</taxon>
        <taxon>Streptophyta</taxon>
        <taxon>Embryophyta</taxon>
        <taxon>Tracheophyta</taxon>
        <taxon>Spermatophyta</taxon>
        <taxon>Magnoliopsida</taxon>
        <taxon>Liliopsida</taxon>
        <taxon>Zosteraceae</taxon>
        <taxon>Zostera</taxon>
    </lineage>
</organism>
<evidence type="ECO:0000256" key="5">
    <source>
        <dbReference type="ARBA" id="ARBA00023180"/>
    </source>
</evidence>
<dbReference type="InterPro" id="IPR044610">
    <property type="entry name" value="GLCAT14A/B/C"/>
</dbReference>
<dbReference type="GO" id="GO:0015020">
    <property type="term" value="F:glucuronosyltransferase activity"/>
    <property type="evidence" value="ECO:0007669"/>
    <property type="project" value="InterPro"/>
</dbReference>
<keyword evidence="7" id="KW-1185">Reference proteome</keyword>
<accession>A0A0K9NW41</accession>
<dbReference type="OMA" id="PIFIFVE"/>
<keyword evidence="5" id="KW-0325">Glycoprotein</keyword>
<dbReference type="PANTHER" id="PTHR45719:SF11">
    <property type="entry name" value="OS01G0121800 PROTEIN"/>
    <property type="match status" value="1"/>
</dbReference>
<comment type="subcellular location">
    <subcellularLocation>
        <location evidence="1">Membrane</location>
        <topology evidence="1">Single-pass type II membrane protein</topology>
    </subcellularLocation>
</comment>
<name>A0A0K9NW41_ZOSMR</name>